<evidence type="ECO:0000256" key="6">
    <source>
        <dbReference type="SAM" id="MobiDB-lite"/>
    </source>
</evidence>
<dbReference type="InterPro" id="IPR000719">
    <property type="entry name" value="Prot_kinase_dom"/>
</dbReference>
<sequence>MESIGDFEYSKKDLIGHGAFAVVFKGRLKAKPEVAVAIKSITKKNLSKSKNLLGKEIKILKELSNLHHENLVGLLTCIETHSHVYLIMEYCNGGDLADYLQSKGTLSEDTIRLFLRQMAAAIKAINSRGIVHRDLKPQNILLCNLSNKPNPQPNEILLKIADFGFARFLQDGVMAATLCGSPMYMYCAKADLWSVGTIVFQCLTGKAPFQVTATDKAQTPQALKQFYEKNKNLKPNIPETASEDLKDLLSKLLKRNPKDRIEFCKFISFFPASRSSANSFFLHPFLKEPPALKSLIPELSVVDQLNNLALMEGSSESGNDTDCSSRDPLFPPNSAGCSSTTAVPGSSKMISGQSFARPSPSAAAAAPNQDALDVDNDFVIVSNMPSFLKATRETEERLHSVSPAIQTTQAKNHSVCHVVRPVSFPLSLNHSRQGDIKSRRFRHPSQPMPVPAQKDNFMQMEARRLERLESENSLNRNSALLPGVKKFTSRSSQNHSSDESTPTLETCQKQPAQSGIKVPSVAEIIPPKSKFALVAFY</sequence>
<dbReference type="PROSITE" id="PS00107">
    <property type="entry name" value="PROTEIN_KINASE_ATP"/>
    <property type="match status" value="1"/>
</dbReference>
<dbReference type="GO" id="GO:0000422">
    <property type="term" value="P:autophagy of mitochondrion"/>
    <property type="evidence" value="ECO:0007669"/>
    <property type="project" value="TreeGrafter"/>
</dbReference>
<dbReference type="GO" id="GO:0005524">
    <property type="term" value="F:ATP binding"/>
    <property type="evidence" value="ECO:0007669"/>
    <property type="project" value="UniProtKB-UniRule"/>
</dbReference>
<feature type="binding site" evidence="5">
    <location>
        <position position="39"/>
    </location>
    <ligand>
        <name>ATP</name>
        <dbReference type="ChEBI" id="CHEBI:30616"/>
    </ligand>
</feature>
<dbReference type="GO" id="GO:0034727">
    <property type="term" value="P:piecemeal microautophagy of the nucleus"/>
    <property type="evidence" value="ECO:0007669"/>
    <property type="project" value="TreeGrafter"/>
</dbReference>
<evidence type="ECO:0000259" key="7">
    <source>
        <dbReference type="PROSITE" id="PS50011"/>
    </source>
</evidence>
<feature type="region of interest" description="Disordered" evidence="6">
    <location>
        <begin position="335"/>
        <end position="363"/>
    </location>
</feature>
<evidence type="ECO:0000256" key="1">
    <source>
        <dbReference type="ARBA" id="ARBA00022679"/>
    </source>
</evidence>
<evidence type="ECO:0000313" key="8">
    <source>
        <dbReference type="EMBL" id="VDP24182.1"/>
    </source>
</evidence>
<keyword evidence="1" id="KW-0808">Transferase</keyword>
<dbReference type="GO" id="GO:0000045">
    <property type="term" value="P:autophagosome assembly"/>
    <property type="evidence" value="ECO:0007669"/>
    <property type="project" value="TreeGrafter"/>
</dbReference>
<dbReference type="FunFam" id="1.10.510.10:FF:000493">
    <property type="entry name" value="serine/threonine-protein kinase unc-51 isoform X2"/>
    <property type="match status" value="1"/>
</dbReference>
<evidence type="ECO:0000313" key="9">
    <source>
        <dbReference type="Proteomes" id="UP000270296"/>
    </source>
</evidence>
<dbReference type="Gene3D" id="3.30.200.20">
    <property type="entry name" value="Phosphorylase Kinase, domain 1"/>
    <property type="match status" value="1"/>
</dbReference>
<proteinExistence type="predicted"/>
<dbReference type="PANTHER" id="PTHR24348:SF22">
    <property type="entry name" value="NON-SPECIFIC SERINE_THREONINE PROTEIN KINASE"/>
    <property type="match status" value="1"/>
</dbReference>
<dbReference type="GO" id="GO:0042594">
    <property type="term" value="P:response to starvation"/>
    <property type="evidence" value="ECO:0007669"/>
    <property type="project" value="TreeGrafter"/>
</dbReference>
<dbReference type="GO" id="GO:0061709">
    <property type="term" value="P:reticulophagy"/>
    <property type="evidence" value="ECO:0007669"/>
    <property type="project" value="TreeGrafter"/>
</dbReference>
<dbReference type="SMART" id="SM00220">
    <property type="entry name" value="S_TKc"/>
    <property type="match status" value="1"/>
</dbReference>
<dbReference type="WBParaSite" id="SBAD_0000994801-mRNA-1">
    <property type="protein sequence ID" value="SBAD_0000994801-mRNA-1"/>
    <property type="gene ID" value="SBAD_0000994801"/>
</dbReference>
<evidence type="ECO:0000313" key="10">
    <source>
        <dbReference type="WBParaSite" id="SBAD_0000994801-mRNA-1"/>
    </source>
</evidence>
<organism evidence="10">
    <name type="scientific">Soboliphyme baturini</name>
    <dbReference type="NCBI Taxonomy" id="241478"/>
    <lineage>
        <taxon>Eukaryota</taxon>
        <taxon>Metazoa</taxon>
        <taxon>Ecdysozoa</taxon>
        <taxon>Nematoda</taxon>
        <taxon>Enoplea</taxon>
        <taxon>Dorylaimia</taxon>
        <taxon>Dioctophymatida</taxon>
        <taxon>Dioctophymatoidea</taxon>
        <taxon>Soboliphymatidae</taxon>
        <taxon>Soboliphyme</taxon>
    </lineage>
</organism>
<dbReference type="Pfam" id="PF00069">
    <property type="entry name" value="Pkinase"/>
    <property type="match status" value="1"/>
</dbReference>
<dbReference type="SUPFAM" id="SSF56112">
    <property type="entry name" value="Protein kinase-like (PK-like)"/>
    <property type="match status" value="1"/>
</dbReference>
<dbReference type="GO" id="GO:0048675">
    <property type="term" value="P:axon extension"/>
    <property type="evidence" value="ECO:0007669"/>
    <property type="project" value="TreeGrafter"/>
</dbReference>
<dbReference type="PROSITE" id="PS50011">
    <property type="entry name" value="PROTEIN_KINASE_DOM"/>
    <property type="match status" value="1"/>
</dbReference>
<dbReference type="Proteomes" id="UP000270296">
    <property type="component" value="Unassembled WGS sequence"/>
</dbReference>
<keyword evidence="4 5" id="KW-0067">ATP-binding</keyword>
<keyword evidence="2 5" id="KW-0547">Nucleotide-binding</keyword>
<gene>
    <name evidence="8" type="ORF">SBAD_LOCUS9600</name>
</gene>
<keyword evidence="9" id="KW-1185">Reference proteome</keyword>
<dbReference type="Gene3D" id="1.10.510.10">
    <property type="entry name" value="Transferase(Phosphotransferase) domain 1"/>
    <property type="match status" value="1"/>
</dbReference>
<dbReference type="OrthoDB" id="346907at2759"/>
<dbReference type="PROSITE" id="PS00108">
    <property type="entry name" value="PROTEIN_KINASE_ST"/>
    <property type="match status" value="1"/>
</dbReference>
<feature type="compositionally biased region" description="Low complexity" evidence="6">
    <location>
        <begin position="354"/>
        <end position="363"/>
    </location>
</feature>
<dbReference type="GO" id="GO:0005776">
    <property type="term" value="C:autophagosome"/>
    <property type="evidence" value="ECO:0007669"/>
    <property type="project" value="TreeGrafter"/>
</dbReference>
<evidence type="ECO:0000256" key="2">
    <source>
        <dbReference type="ARBA" id="ARBA00022741"/>
    </source>
</evidence>
<evidence type="ECO:0000256" key="4">
    <source>
        <dbReference type="ARBA" id="ARBA00022840"/>
    </source>
</evidence>
<dbReference type="GO" id="GO:0010508">
    <property type="term" value="P:positive regulation of autophagy"/>
    <property type="evidence" value="ECO:0007669"/>
    <property type="project" value="TreeGrafter"/>
</dbReference>
<reference evidence="8 9" key="2">
    <citation type="submission" date="2018-11" db="EMBL/GenBank/DDBJ databases">
        <authorList>
            <consortium name="Pathogen Informatics"/>
        </authorList>
    </citation>
    <scope>NUCLEOTIDE SEQUENCE [LARGE SCALE GENOMIC DNA]</scope>
</reference>
<dbReference type="GO" id="GO:0034045">
    <property type="term" value="C:phagophore assembly site membrane"/>
    <property type="evidence" value="ECO:0007669"/>
    <property type="project" value="TreeGrafter"/>
</dbReference>
<feature type="domain" description="Protein kinase" evidence="7">
    <location>
        <begin position="9"/>
        <end position="286"/>
    </location>
</feature>
<reference evidence="10" key="1">
    <citation type="submission" date="2016-06" db="UniProtKB">
        <authorList>
            <consortium name="WormBaseParasite"/>
        </authorList>
    </citation>
    <scope>IDENTIFICATION</scope>
</reference>
<name>A0A183J152_9BILA</name>
<dbReference type="InterPro" id="IPR045269">
    <property type="entry name" value="Atg1-like"/>
</dbReference>
<dbReference type="PANTHER" id="PTHR24348">
    <property type="entry name" value="SERINE/THREONINE-PROTEIN KINASE UNC-51-RELATED"/>
    <property type="match status" value="1"/>
</dbReference>
<evidence type="ECO:0000256" key="5">
    <source>
        <dbReference type="PROSITE-ProRule" id="PRU10141"/>
    </source>
</evidence>
<feature type="compositionally biased region" description="Polar residues" evidence="6">
    <location>
        <begin position="489"/>
        <end position="513"/>
    </location>
</feature>
<dbReference type="GO" id="GO:0004674">
    <property type="term" value="F:protein serine/threonine kinase activity"/>
    <property type="evidence" value="ECO:0007669"/>
    <property type="project" value="InterPro"/>
</dbReference>
<feature type="region of interest" description="Disordered" evidence="6">
    <location>
        <begin position="429"/>
        <end position="452"/>
    </location>
</feature>
<dbReference type="InterPro" id="IPR011009">
    <property type="entry name" value="Kinase-like_dom_sf"/>
</dbReference>
<protein>
    <submittedName>
        <fullName evidence="10">Protein kinase domain-containing protein</fullName>
    </submittedName>
</protein>
<dbReference type="FunFam" id="3.30.200.20:FF:000149">
    <property type="entry name" value="serine/threonine-protein kinase unc-51 isoform X1"/>
    <property type="match status" value="1"/>
</dbReference>
<dbReference type="EMBL" id="UZAM01012924">
    <property type="protein sequence ID" value="VDP24182.1"/>
    <property type="molecule type" value="Genomic_DNA"/>
</dbReference>
<feature type="region of interest" description="Disordered" evidence="6">
    <location>
        <begin position="470"/>
        <end position="515"/>
    </location>
</feature>
<dbReference type="GO" id="GO:0005829">
    <property type="term" value="C:cytosol"/>
    <property type="evidence" value="ECO:0007669"/>
    <property type="project" value="TreeGrafter"/>
</dbReference>
<evidence type="ECO:0000256" key="3">
    <source>
        <dbReference type="ARBA" id="ARBA00022777"/>
    </source>
</evidence>
<dbReference type="InterPro" id="IPR017441">
    <property type="entry name" value="Protein_kinase_ATP_BS"/>
</dbReference>
<accession>A0A183J152</accession>
<dbReference type="AlphaFoldDB" id="A0A183J152"/>
<dbReference type="InterPro" id="IPR008271">
    <property type="entry name" value="Ser/Thr_kinase_AS"/>
</dbReference>
<feature type="compositionally biased region" description="Polar residues" evidence="6">
    <location>
        <begin position="335"/>
        <end position="353"/>
    </location>
</feature>
<keyword evidence="3" id="KW-0418">Kinase</keyword>